<evidence type="ECO:0000313" key="3">
    <source>
        <dbReference type="Proteomes" id="UP001189429"/>
    </source>
</evidence>
<dbReference type="Proteomes" id="UP001189429">
    <property type="component" value="Unassembled WGS sequence"/>
</dbReference>
<gene>
    <name evidence="2" type="ORF">PCOR1329_LOCUS42216</name>
</gene>
<dbReference type="EMBL" id="CAUYUJ010015071">
    <property type="protein sequence ID" value="CAK0849554.1"/>
    <property type="molecule type" value="Genomic_DNA"/>
</dbReference>
<keyword evidence="3" id="KW-1185">Reference proteome</keyword>
<name>A0ABN9TU12_9DINO</name>
<evidence type="ECO:0000313" key="2">
    <source>
        <dbReference type="EMBL" id="CAK0849554.1"/>
    </source>
</evidence>
<feature type="compositionally biased region" description="Pro residues" evidence="1">
    <location>
        <begin position="91"/>
        <end position="100"/>
    </location>
</feature>
<sequence length="183" mass="18546">MVDVQSGDGRPPQGIRLRLWDEMVGTFQRFGCKKGSSILVLDGKSWGGGIQAWPGTARIRVLPSDAPLPSPAPPATQARAAAHSPSGQGGPPRPGAPPATEPAAAGGASGGLAAPQPADSALGADPAAAAIERQLAAAQQRMASTRDPTELQELVVQVGGLLQDFAIVSATLPGSFSFRTPQT</sequence>
<accession>A0ABN9TU12</accession>
<reference evidence="2" key="1">
    <citation type="submission" date="2023-10" db="EMBL/GenBank/DDBJ databases">
        <authorList>
            <person name="Chen Y."/>
            <person name="Shah S."/>
            <person name="Dougan E. K."/>
            <person name="Thang M."/>
            <person name="Chan C."/>
        </authorList>
    </citation>
    <scope>NUCLEOTIDE SEQUENCE [LARGE SCALE GENOMIC DNA]</scope>
</reference>
<feature type="compositionally biased region" description="Low complexity" evidence="1">
    <location>
        <begin position="75"/>
        <end position="86"/>
    </location>
</feature>
<proteinExistence type="predicted"/>
<feature type="compositionally biased region" description="Low complexity" evidence="1">
    <location>
        <begin position="101"/>
        <end position="121"/>
    </location>
</feature>
<feature type="region of interest" description="Disordered" evidence="1">
    <location>
        <begin position="63"/>
        <end position="121"/>
    </location>
</feature>
<comment type="caution">
    <text evidence="2">The sequence shown here is derived from an EMBL/GenBank/DDBJ whole genome shotgun (WGS) entry which is preliminary data.</text>
</comment>
<organism evidence="2 3">
    <name type="scientific">Prorocentrum cordatum</name>
    <dbReference type="NCBI Taxonomy" id="2364126"/>
    <lineage>
        <taxon>Eukaryota</taxon>
        <taxon>Sar</taxon>
        <taxon>Alveolata</taxon>
        <taxon>Dinophyceae</taxon>
        <taxon>Prorocentrales</taxon>
        <taxon>Prorocentraceae</taxon>
        <taxon>Prorocentrum</taxon>
    </lineage>
</organism>
<evidence type="ECO:0000256" key="1">
    <source>
        <dbReference type="SAM" id="MobiDB-lite"/>
    </source>
</evidence>
<protein>
    <submittedName>
        <fullName evidence="2">Uncharacterized protein</fullName>
    </submittedName>
</protein>